<feature type="transmembrane region" description="Helical" evidence="1">
    <location>
        <begin position="290"/>
        <end position="307"/>
    </location>
</feature>
<keyword evidence="1" id="KW-1133">Transmembrane helix</keyword>
<dbReference type="AlphaFoldDB" id="A0A4S2AFP4"/>
<evidence type="ECO:0000313" key="2">
    <source>
        <dbReference type="EMBL" id="TGX99808.1"/>
    </source>
</evidence>
<dbReference type="Proteomes" id="UP000310532">
    <property type="component" value="Unassembled WGS sequence"/>
</dbReference>
<feature type="transmembrane region" description="Helical" evidence="1">
    <location>
        <begin position="319"/>
        <end position="336"/>
    </location>
</feature>
<feature type="transmembrane region" description="Helical" evidence="1">
    <location>
        <begin position="145"/>
        <end position="163"/>
    </location>
</feature>
<dbReference type="EMBL" id="SRYZ01000062">
    <property type="protein sequence ID" value="TGX99808.1"/>
    <property type="molecule type" value="Genomic_DNA"/>
</dbReference>
<gene>
    <name evidence="2" type="ORF">E5355_17195</name>
</gene>
<organism evidence="2 3">
    <name type="scientific">Bacteroides muris</name>
    <name type="common">ex Afrizal et al. 2022</name>
    <dbReference type="NCBI Taxonomy" id="2516960"/>
    <lineage>
        <taxon>Bacteria</taxon>
        <taxon>Pseudomonadati</taxon>
        <taxon>Bacteroidota</taxon>
        <taxon>Bacteroidia</taxon>
        <taxon>Bacteroidales</taxon>
        <taxon>Bacteroidaceae</taxon>
        <taxon>Bacteroides</taxon>
    </lineage>
</organism>
<evidence type="ECO:0008006" key="4">
    <source>
        <dbReference type="Google" id="ProtNLM"/>
    </source>
</evidence>
<keyword evidence="3" id="KW-1185">Reference proteome</keyword>
<proteinExistence type="predicted"/>
<feature type="transmembrane region" description="Helical" evidence="1">
    <location>
        <begin position="226"/>
        <end position="245"/>
    </location>
</feature>
<dbReference type="Pfam" id="PF14897">
    <property type="entry name" value="EpsG"/>
    <property type="match status" value="1"/>
</dbReference>
<comment type="caution">
    <text evidence="2">The sequence shown here is derived from an EMBL/GenBank/DDBJ whole genome shotgun (WGS) entry which is preliminary data.</text>
</comment>
<dbReference type="InterPro" id="IPR049458">
    <property type="entry name" value="EpsG-like"/>
</dbReference>
<reference evidence="2 3" key="1">
    <citation type="submission" date="2019-04" db="EMBL/GenBank/DDBJ databases">
        <title>Microbes associate with the intestines of laboratory mice.</title>
        <authorList>
            <person name="Navarre W."/>
            <person name="Wong E."/>
            <person name="Huang K."/>
            <person name="Tropini C."/>
            <person name="Ng K."/>
            <person name="Yu B."/>
        </authorList>
    </citation>
    <scope>NUCLEOTIDE SEQUENCE [LARGE SCALE GENOMIC DNA]</scope>
    <source>
        <strain evidence="2 3">NM69_E16B</strain>
    </source>
</reference>
<evidence type="ECO:0000256" key="1">
    <source>
        <dbReference type="SAM" id="Phobius"/>
    </source>
</evidence>
<name>A0A4S2AFP4_9BACE</name>
<feature type="transmembrane region" description="Helical" evidence="1">
    <location>
        <begin position="194"/>
        <end position="220"/>
    </location>
</feature>
<feature type="transmembrane region" description="Helical" evidence="1">
    <location>
        <begin position="343"/>
        <end position="362"/>
    </location>
</feature>
<keyword evidence="1" id="KW-0812">Transmembrane</keyword>
<feature type="transmembrane region" description="Helical" evidence="1">
    <location>
        <begin position="38"/>
        <end position="55"/>
    </location>
</feature>
<protein>
    <recommendedName>
        <fullName evidence="4">EpsG family protein</fullName>
    </recommendedName>
</protein>
<feature type="transmembrane region" description="Helical" evidence="1">
    <location>
        <begin position="115"/>
        <end position="133"/>
    </location>
</feature>
<feature type="transmembrane region" description="Helical" evidence="1">
    <location>
        <begin position="368"/>
        <end position="386"/>
    </location>
</feature>
<sequence length="418" mass="49213">MHWQKESNTNTYIKALAFFLNPTISLFLALFSLKTKSSCVLLFAFFVTFGFSYTVSDVRTEENNLDGISYRNDFEEYANISSETFYDSLADYVTLQGGLDFYKDVVCYFVSRFTANYHVMFFVVSLVFSFFCLKSLKYFVTDKNFSNSIFCFILLYLFVSNQIFNINNFRFYTAAWIANFSLLKWLIDGNKKLLLLLFITPFFHGSFILIPIMVIIYLFFCKSYRYLTIAFVLSLVFSELSLEVFRNAIEYMPAESALALKMSVYTDENYVYKINEGGSGFIWVVRLLEAFTRILINVLVLVLIVNYNKYIRHTNFQQLFHFMLLIMIFANFTMFIPSTGNRFIILAMPLLAYIWLGCLLNTRNDKWLYLLGLLFVMQATLPFAIYSFPCVRLYFRVLESSFFCSSPLWLFLKYILWF</sequence>
<dbReference type="RefSeq" id="WP_136011285.1">
    <property type="nucleotide sequence ID" value="NZ_SRYZ01000062.1"/>
</dbReference>
<evidence type="ECO:0000313" key="3">
    <source>
        <dbReference type="Proteomes" id="UP000310532"/>
    </source>
</evidence>
<feature type="transmembrane region" description="Helical" evidence="1">
    <location>
        <begin position="12"/>
        <end position="31"/>
    </location>
</feature>
<accession>A0A4S2AFP4</accession>
<keyword evidence="1" id="KW-0472">Membrane</keyword>